<dbReference type="InterPro" id="IPR020392">
    <property type="entry name" value="Pancreatic_hormone-like_CS"/>
</dbReference>
<dbReference type="SMART" id="SM00309">
    <property type="entry name" value="PAH"/>
    <property type="match status" value="1"/>
</dbReference>
<dbReference type="PANTHER" id="PTHR10533">
    <property type="entry name" value="NEUROPEPTIDE Y/PANCREATIC HORMONE/PEPTIDE YY"/>
    <property type="match status" value="1"/>
</dbReference>
<dbReference type="Gene3D" id="6.10.250.900">
    <property type="match status" value="1"/>
</dbReference>
<dbReference type="GO" id="GO:0031841">
    <property type="term" value="F:neuropeptide Y receptor binding"/>
    <property type="evidence" value="ECO:0007669"/>
    <property type="project" value="TreeGrafter"/>
</dbReference>
<keyword evidence="3" id="KW-0964">Secreted</keyword>
<organism evidence="8 9">
    <name type="scientific">Pelobates cultripes</name>
    <name type="common">Western spadefoot toad</name>
    <dbReference type="NCBI Taxonomy" id="61616"/>
    <lineage>
        <taxon>Eukaryota</taxon>
        <taxon>Metazoa</taxon>
        <taxon>Chordata</taxon>
        <taxon>Craniata</taxon>
        <taxon>Vertebrata</taxon>
        <taxon>Euteleostomi</taxon>
        <taxon>Amphibia</taxon>
        <taxon>Batrachia</taxon>
        <taxon>Anura</taxon>
        <taxon>Pelobatoidea</taxon>
        <taxon>Pelobatidae</taxon>
        <taxon>Pelobates</taxon>
    </lineage>
</organism>
<dbReference type="PROSITE" id="PS50276">
    <property type="entry name" value="PANCREATIC_HORMONE_2"/>
    <property type="match status" value="1"/>
</dbReference>
<dbReference type="EMBL" id="OW240917">
    <property type="protein sequence ID" value="CAH2302710.1"/>
    <property type="molecule type" value="Genomic_DNA"/>
</dbReference>
<comment type="subcellular location">
    <subcellularLocation>
        <location evidence="1">Secreted</location>
    </subcellularLocation>
</comment>
<evidence type="ECO:0000256" key="5">
    <source>
        <dbReference type="ARBA" id="ARBA00022815"/>
    </source>
</evidence>
<evidence type="ECO:0000313" key="8">
    <source>
        <dbReference type="EMBL" id="CAH2302710.1"/>
    </source>
</evidence>
<evidence type="ECO:0000256" key="2">
    <source>
        <dbReference type="ARBA" id="ARBA00010022"/>
    </source>
</evidence>
<evidence type="ECO:0000256" key="4">
    <source>
        <dbReference type="ARBA" id="ARBA00022702"/>
    </source>
</evidence>
<evidence type="ECO:0000256" key="7">
    <source>
        <dbReference type="SAM" id="Phobius"/>
    </source>
</evidence>
<dbReference type="GO" id="GO:0005615">
    <property type="term" value="C:extracellular space"/>
    <property type="evidence" value="ECO:0007669"/>
    <property type="project" value="TreeGrafter"/>
</dbReference>
<reference evidence="8" key="1">
    <citation type="submission" date="2022-03" db="EMBL/GenBank/DDBJ databases">
        <authorList>
            <person name="Alioto T."/>
            <person name="Alioto T."/>
            <person name="Gomez Garrido J."/>
        </authorList>
    </citation>
    <scope>NUCLEOTIDE SEQUENCE</scope>
</reference>
<dbReference type="CDD" id="cd00126">
    <property type="entry name" value="PAH"/>
    <property type="match status" value="1"/>
</dbReference>
<dbReference type="Proteomes" id="UP001295444">
    <property type="component" value="Chromosome 06"/>
</dbReference>
<evidence type="ECO:0000256" key="3">
    <source>
        <dbReference type="ARBA" id="ARBA00022525"/>
    </source>
</evidence>
<dbReference type="InterPro" id="IPR001955">
    <property type="entry name" value="Pancreatic_hormone-like"/>
</dbReference>
<evidence type="ECO:0000256" key="6">
    <source>
        <dbReference type="RuleBase" id="RU000656"/>
    </source>
</evidence>
<keyword evidence="7" id="KW-0472">Membrane</keyword>
<comment type="similarity">
    <text evidence="2 6">Belongs to the NPY family.</text>
</comment>
<accession>A0AAD1SJE5</accession>
<dbReference type="GO" id="GO:0007218">
    <property type="term" value="P:neuropeptide signaling pathway"/>
    <property type="evidence" value="ECO:0007669"/>
    <property type="project" value="TreeGrafter"/>
</dbReference>
<dbReference type="PROSITE" id="PS00265">
    <property type="entry name" value="PANCREATIC_HORMONE_1"/>
    <property type="match status" value="1"/>
</dbReference>
<evidence type="ECO:0000256" key="1">
    <source>
        <dbReference type="ARBA" id="ARBA00004613"/>
    </source>
</evidence>
<protein>
    <submittedName>
        <fullName evidence="8">Pancreatic prohormone</fullName>
    </submittedName>
</protein>
<feature type="transmembrane region" description="Helical" evidence="7">
    <location>
        <begin position="28"/>
        <end position="45"/>
    </location>
</feature>
<dbReference type="Pfam" id="PF00159">
    <property type="entry name" value="Hormone_3"/>
    <property type="match status" value="1"/>
</dbReference>
<keyword evidence="9" id="KW-1185">Reference proteome</keyword>
<keyword evidence="4" id="KW-0372">Hormone</keyword>
<evidence type="ECO:0000313" key="9">
    <source>
        <dbReference type="Proteomes" id="UP001295444"/>
    </source>
</evidence>
<keyword evidence="7" id="KW-0812">Transmembrane</keyword>
<keyword evidence="7" id="KW-1133">Transmembrane helix</keyword>
<dbReference type="GO" id="GO:0005184">
    <property type="term" value="F:neuropeptide hormone activity"/>
    <property type="evidence" value="ECO:0007669"/>
    <property type="project" value="TreeGrafter"/>
</dbReference>
<dbReference type="AlphaFoldDB" id="A0AAD1SJE5"/>
<keyword evidence="5" id="KW-0027">Amidation</keyword>
<proteinExistence type="inferred from homology"/>
<dbReference type="PANTHER" id="PTHR10533:SF2">
    <property type="entry name" value="PANCREATIC POLYPEPTIDE PROHORMONE"/>
    <property type="match status" value="1"/>
</dbReference>
<gene>
    <name evidence="8" type="ORF">PECUL_23A039294</name>
</gene>
<dbReference type="PRINTS" id="PR00278">
    <property type="entry name" value="PANCHORMONE"/>
</dbReference>
<dbReference type="GO" id="GO:0007631">
    <property type="term" value="P:feeding behavior"/>
    <property type="evidence" value="ECO:0007669"/>
    <property type="project" value="TreeGrafter"/>
</dbReference>
<name>A0AAD1SJE5_PELCU</name>
<sequence>MCERPVYVNAVLGQPDATRRALAKMTSILSHLSAVLFILLALSWACSTAPSEPQHPGDNASQEQLNKYYADLWQYITFVTRPRFGKRWDDFGIENNHSL</sequence>